<protein>
    <submittedName>
        <fullName evidence="3">Ferredoxin-dependent glutamate synthase</fullName>
    </submittedName>
</protein>
<dbReference type="STRING" id="1298598.JCM21714_3396"/>
<dbReference type="eggNOG" id="COG0069">
    <property type="taxonomic scope" value="Bacteria"/>
</dbReference>
<evidence type="ECO:0000256" key="1">
    <source>
        <dbReference type="ARBA" id="ARBA00009716"/>
    </source>
</evidence>
<feature type="domain" description="Glutamate synthase" evidence="2">
    <location>
        <begin position="18"/>
        <end position="70"/>
    </location>
</feature>
<dbReference type="PANTHER" id="PTHR43819">
    <property type="entry name" value="ARCHAEAL-TYPE GLUTAMATE SYNTHASE [NADPH]"/>
    <property type="match status" value="1"/>
</dbReference>
<dbReference type="GO" id="GO:0015930">
    <property type="term" value="F:glutamate synthase activity"/>
    <property type="evidence" value="ECO:0007669"/>
    <property type="project" value="InterPro"/>
</dbReference>
<evidence type="ECO:0000313" key="3">
    <source>
        <dbReference type="EMBL" id="GAE94256.1"/>
    </source>
</evidence>
<comment type="caution">
    <text evidence="3">The sequence shown here is derived from an EMBL/GenBank/DDBJ whole genome shotgun (WGS) entry which is preliminary data.</text>
</comment>
<comment type="similarity">
    <text evidence="1">Belongs to the glutamate synthase family.</text>
</comment>
<accession>W4VM51</accession>
<name>W4VM51_9BACI</name>
<keyword evidence="4" id="KW-1185">Reference proteome</keyword>
<reference evidence="3 4" key="1">
    <citation type="journal article" date="2014" name="Genome Announc.">
        <title>Draft Genome Sequence of the Boron-Tolerant and Moderately Halotolerant Bacterium Gracilibacillus boraciitolerans JCM 21714T.</title>
        <authorList>
            <person name="Ahmed I."/>
            <person name="Oshima K."/>
            <person name="Suda W."/>
            <person name="Kitamura K."/>
            <person name="Iida T."/>
            <person name="Ohmori Y."/>
            <person name="Fujiwara T."/>
            <person name="Hattori M."/>
            <person name="Ohkuma M."/>
        </authorList>
    </citation>
    <scope>NUCLEOTIDE SEQUENCE [LARGE SCALE GENOMIC DNA]</scope>
    <source>
        <strain evidence="3 4">JCM 21714</strain>
    </source>
</reference>
<dbReference type="InterPro" id="IPR013785">
    <property type="entry name" value="Aldolase_TIM"/>
</dbReference>
<dbReference type="SUPFAM" id="SSF51395">
    <property type="entry name" value="FMN-linked oxidoreductases"/>
    <property type="match status" value="1"/>
</dbReference>
<proteinExistence type="inferred from homology"/>
<dbReference type="Pfam" id="PF01645">
    <property type="entry name" value="Glu_synthase"/>
    <property type="match status" value="1"/>
</dbReference>
<organism evidence="3 4">
    <name type="scientific">Gracilibacillus boraciitolerans JCM 21714</name>
    <dbReference type="NCBI Taxonomy" id="1298598"/>
    <lineage>
        <taxon>Bacteria</taxon>
        <taxon>Bacillati</taxon>
        <taxon>Bacillota</taxon>
        <taxon>Bacilli</taxon>
        <taxon>Bacillales</taxon>
        <taxon>Bacillaceae</taxon>
        <taxon>Gracilibacillus</taxon>
    </lineage>
</organism>
<dbReference type="PANTHER" id="PTHR43819:SF1">
    <property type="entry name" value="ARCHAEAL-TYPE GLUTAMATE SYNTHASE [NADPH]"/>
    <property type="match status" value="1"/>
</dbReference>
<evidence type="ECO:0000259" key="2">
    <source>
        <dbReference type="Pfam" id="PF01645"/>
    </source>
</evidence>
<dbReference type="InterPro" id="IPR002932">
    <property type="entry name" value="Glu_synthdom"/>
</dbReference>
<dbReference type="Gene3D" id="3.20.20.70">
    <property type="entry name" value="Aldolase class I"/>
    <property type="match status" value="1"/>
</dbReference>
<dbReference type="Proteomes" id="UP000019102">
    <property type="component" value="Unassembled WGS sequence"/>
</dbReference>
<gene>
    <name evidence="3" type="ORF">JCM21714_3396</name>
</gene>
<evidence type="ECO:0000313" key="4">
    <source>
        <dbReference type="Proteomes" id="UP000019102"/>
    </source>
</evidence>
<dbReference type="GO" id="GO:0006537">
    <property type="term" value="P:glutamate biosynthetic process"/>
    <property type="evidence" value="ECO:0007669"/>
    <property type="project" value="InterPro"/>
</dbReference>
<dbReference type="AlphaFoldDB" id="W4VM51"/>
<dbReference type="EMBL" id="BAVS01000021">
    <property type="protein sequence ID" value="GAE94256.1"/>
    <property type="molecule type" value="Genomic_DNA"/>
</dbReference>
<sequence length="99" mass="11199">MQISAGLFGVRDEDGNFSQVCHTNTCPVGVATTDKKLQEALAIDEKKYRAANYLVTLRQDLFNLAAVAGLDSPTKFTREHIVYHSMFKEYVKREEKIES</sequence>